<dbReference type="GO" id="GO:0016020">
    <property type="term" value="C:membrane"/>
    <property type="evidence" value="ECO:0007669"/>
    <property type="project" value="InterPro"/>
</dbReference>
<dbReference type="KEGG" id="anr:Ana3638_15915"/>
<keyword evidence="2" id="KW-1003">Cell membrane</keyword>
<accession>A0A6P1TP21</accession>
<evidence type="ECO:0000256" key="1">
    <source>
        <dbReference type="ARBA" id="ARBA00004236"/>
    </source>
</evidence>
<dbReference type="InterPro" id="IPR022781">
    <property type="entry name" value="Flagellar_biosynth_FliO"/>
</dbReference>
<proteinExistence type="predicted"/>
<keyword evidence="5 6" id="KW-0472">Membrane</keyword>
<keyword evidence="8" id="KW-1185">Reference proteome</keyword>
<evidence type="ECO:0000313" key="8">
    <source>
        <dbReference type="Proteomes" id="UP000464314"/>
    </source>
</evidence>
<dbReference type="EMBL" id="CP048000">
    <property type="protein sequence ID" value="QHQ62087.1"/>
    <property type="molecule type" value="Genomic_DNA"/>
</dbReference>
<evidence type="ECO:0000256" key="4">
    <source>
        <dbReference type="ARBA" id="ARBA00022989"/>
    </source>
</evidence>
<dbReference type="Pfam" id="PF04347">
    <property type="entry name" value="FliO"/>
    <property type="match status" value="1"/>
</dbReference>
<evidence type="ECO:0000256" key="2">
    <source>
        <dbReference type="ARBA" id="ARBA00022475"/>
    </source>
</evidence>
<keyword evidence="7" id="KW-0282">Flagellum</keyword>
<keyword evidence="3 6" id="KW-0812">Transmembrane</keyword>
<name>A0A6P1TP21_9FIRM</name>
<organism evidence="7 8">
    <name type="scientific">Anaerocolumna sedimenticola</name>
    <dbReference type="NCBI Taxonomy" id="2696063"/>
    <lineage>
        <taxon>Bacteria</taxon>
        <taxon>Bacillati</taxon>
        <taxon>Bacillota</taxon>
        <taxon>Clostridia</taxon>
        <taxon>Lachnospirales</taxon>
        <taxon>Lachnospiraceae</taxon>
        <taxon>Anaerocolumna</taxon>
    </lineage>
</organism>
<evidence type="ECO:0000313" key="7">
    <source>
        <dbReference type="EMBL" id="QHQ62087.1"/>
    </source>
</evidence>
<keyword evidence="7" id="KW-0969">Cilium</keyword>
<keyword evidence="4 6" id="KW-1133">Transmembrane helix</keyword>
<dbReference type="GO" id="GO:0044781">
    <property type="term" value="P:bacterial-type flagellum organization"/>
    <property type="evidence" value="ECO:0007669"/>
    <property type="project" value="InterPro"/>
</dbReference>
<dbReference type="AlphaFoldDB" id="A0A6P1TP21"/>
<keyword evidence="7" id="KW-0966">Cell projection</keyword>
<gene>
    <name evidence="7" type="ORF">Ana3638_15915</name>
</gene>
<dbReference type="Proteomes" id="UP000464314">
    <property type="component" value="Chromosome"/>
</dbReference>
<feature type="transmembrane region" description="Helical" evidence="6">
    <location>
        <begin position="14"/>
        <end position="33"/>
    </location>
</feature>
<evidence type="ECO:0000256" key="3">
    <source>
        <dbReference type="ARBA" id="ARBA00022692"/>
    </source>
</evidence>
<sequence length="131" mass="15084">MIILTAGMSNLDNLLQLLGVSILFIFILVITYYTTKFVGGAKLNITKNSNFKVLETYKIAQNKYLQIIQIGTRYFVISVGKDDIRFLTELNENEILKQDDLKLQKNNFTDIFNISLKKIKDKNKNDQGNDQ</sequence>
<evidence type="ECO:0000256" key="6">
    <source>
        <dbReference type="SAM" id="Phobius"/>
    </source>
</evidence>
<reference evidence="7 8" key="1">
    <citation type="submission" date="2020-01" db="EMBL/GenBank/DDBJ databases">
        <title>Genome analysis of Anaerocolumna sp. CBA3638.</title>
        <authorList>
            <person name="Kim J."/>
            <person name="Roh S.W."/>
        </authorList>
    </citation>
    <scope>NUCLEOTIDE SEQUENCE [LARGE SCALE GENOMIC DNA]</scope>
    <source>
        <strain evidence="7 8">CBA3638</strain>
    </source>
</reference>
<comment type="subcellular location">
    <subcellularLocation>
        <location evidence="1">Cell membrane</location>
    </subcellularLocation>
</comment>
<protein>
    <submittedName>
        <fullName evidence="7">Flagellar biosynthesis protein FliO</fullName>
    </submittedName>
</protein>
<evidence type="ECO:0000256" key="5">
    <source>
        <dbReference type="ARBA" id="ARBA00023136"/>
    </source>
</evidence>
<dbReference type="RefSeq" id="WP_161838912.1">
    <property type="nucleotide sequence ID" value="NZ_CP048000.1"/>
</dbReference>